<dbReference type="InterPro" id="IPR023214">
    <property type="entry name" value="HAD_sf"/>
</dbReference>
<dbReference type="SUPFAM" id="SSF56784">
    <property type="entry name" value="HAD-like"/>
    <property type="match status" value="1"/>
</dbReference>
<dbReference type="STRING" id="1429043.X474_10335"/>
<dbReference type="AlphaFoldDB" id="A0A0D2J7Y9"/>
<dbReference type="InterPro" id="IPR036412">
    <property type="entry name" value="HAD-like_sf"/>
</dbReference>
<feature type="signal peptide" evidence="1">
    <location>
        <begin position="1"/>
        <end position="25"/>
    </location>
</feature>
<dbReference type="CDD" id="cd01427">
    <property type="entry name" value="HAD_like"/>
    <property type="match status" value="1"/>
</dbReference>
<proteinExistence type="predicted"/>
<evidence type="ECO:0000313" key="3">
    <source>
        <dbReference type="Proteomes" id="UP000032233"/>
    </source>
</evidence>
<dbReference type="OrthoDB" id="9799365at2"/>
<dbReference type="Proteomes" id="UP000032233">
    <property type="component" value="Unassembled WGS sequence"/>
</dbReference>
<evidence type="ECO:0000313" key="2">
    <source>
        <dbReference type="EMBL" id="KIX14309.1"/>
    </source>
</evidence>
<name>A0A0D2J7Y9_9BACT</name>
<reference evidence="2 3" key="1">
    <citation type="submission" date="2013-11" db="EMBL/GenBank/DDBJ databases">
        <title>Metagenomic analysis of a methanogenic consortium involved in long chain n-alkane degradation.</title>
        <authorList>
            <person name="Davidova I.A."/>
            <person name="Callaghan A.V."/>
            <person name="Wawrik B."/>
            <person name="Pruitt S."/>
            <person name="Marks C."/>
            <person name="Duncan K.E."/>
            <person name="Suflita J.M."/>
        </authorList>
    </citation>
    <scope>NUCLEOTIDE SEQUENCE [LARGE SCALE GENOMIC DNA]</scope>
    <source>
        <strain evidence="2 3">SPR</strain>
    </source>
</reference>
<dbReference type="InterPro" id="IPR050582">
    <property type="entry name" value="HAD-like_SerB"/>
</dbReference>
<dbReference type="RefSeq" id="WP_044348316.1">
    <property type="nucleotide sequence ID" value="NZ_AZAC01000011.1"/>
</dbReference>
<organism evidence="2 3">
    <name type="scientific">Dethiosulfatarculus sandiegensis</name>
    <dbReference type="NCBI Taxonomy" id="1429043"/>
    <lineage>
        <taxon>Bacteria</taxon>
        <taxon>Pseudomonadati</taxon>
        <taxon>Thermodesulfobacteriota</taxon>
        <taxon>Desulfarculia</taxon>
        <taxon>Desulfarculales</taxon>
        <taxon>Desulfarculaceae</taxon>
        <taxon>Dethiosulfatarculus</taxon>
    </lineage>
</organism>
<keyword evidence="3" id="KW-1185">Reference proteome</keyword>
<dbReference type="Gene3D" id="3.40.50.1000">
    <property type="entry name" value="HAD superfamily/HAD-like"/>
    <property type="match status" value="1"/>
</dbReference>
<keyword evidence="1" id="KW-0732">Signal</keyword>
<dbReference type="EMBL" id="AZAC01000011">
    <property type="protein sequence ID" value="KIX14309.1"/>
    <property type="molecule type" value="Genomic_DNA"/>
</dbReference>
<sequence>MKNKKYLRFWAALVLVLVWSAAGFAAGQDPLPSWRDGAVKKSVIGFVEKVTRQGGPEYMPPLKRIAVFDNDGTLWAEKPLYFPLFFALDRLNETAPNHPEWKNNPTVQAALSGDSSRLAKLGEKGILELIGLTRAGMTSREMREKVRAWPETTRHPQKRLRFVDMVYQPMLELLAFLRANGFKTYIVSGGGVDFIRAFSKKVYGIPCEQVIGSSLKNKWRNKDGAAEVVKLPQLNIINDKQIKTLNIDLVIGQRPLMAVGNSDGDLAMLQWTAAGAGPRYMMLLHHDDAQREFAYDRKSHVGRLDLALDQARQRGWTLVSMQRDFARIFEADKD</sequence>
<dbReference type="PANTHER" id="PTHR43344">
    <property type="entry name" value="PHOSPHOSERINE PHOSPHATASE"/>
    <property type="match status" value="1"/>
</dbReference>
<accession>A0A0D2J7Y9</accession>
<gene>
    <name evidence="2" type="ORF">X474_10335</name>
</gene>
<dbReference type="Pfam" id="PF12710">
    <property type="entry name" value="HAD"/>
    <property type="match status" value="1"/>
</dbReference>
<feature type="chain" id="PRO_5002244689" evidence="1">
    <location>
        <begin position="26"/>
        <end position="334"/>
    </location>
</feature>
<evidence type="ECO:0000256" key="1">
    <source>
        <dbReference type="SAM" id="SignalP"/>
    </source>
</evidence>
<dbReference type="PATRIC" id="fig|1429043.3.peg.2190"/>
<comment type="caution">
    <text evidence="2">The sequence shown here is derived from an EMBL/GenBank/DDBJ whole genome shotgun (WGS) entry which is preliminary data.</text>
</comment>
<protein>
    <submittedName>
        <fullName evidence="2">Haloacid dehalogenase</fullName>
    </submittedName>
</protein>
<dbReference type="InParanoid" id="A0A0D2J7Y9"/>